<evidence type="ECO:0000256" key="3">
    <source>
        <dbReference type="ARBA" id="ARBA00022771"/>
    </source>
</evidence>
<keyword evidence="5" id="KW-0805">Transcription regulation</keyword>
<keyword evidence="12" id="KW-1185">Reference proteome</keyword>
<comment type="caution">
    <text evidence="11">The sequence shown here is derived from an EMBL/GenBank/DDBJ whole genome shotgun (WGS) entry which is preliminary data.</text>
</comment>
<evidence type="ECO:0000313" key="12">
    <source>
        <dbReference type="Proteomes" id="UP000830375"/>
    </source>
</evidence>
<proteinExistence type="predicted"/>
<gene>
    <name evidence="11" type="ORF">H4Q32_021408</name>
</gene>
<keyword evidence="4" id="KW-0862">Zinc</keyword>
<dbReference type="Proteomes" id="UP000830375">
    <property type="component" value="Unassembled WGS sequence"/>
</dbReference>
<evidence type="ECO:0000256" key="8">
    <source>
        <dbReference type="ARBA" id="ARBA00023242"/>
    </source>
</evidence>
<keyword evidence="3 9" id="KW-0863">Zinc-finger</keyword>
<keyword evidence="7" id="KW-0804">Transcription</keyword>
<keyword evidence="6" id="KW-0238">DNA-binding</keyword>
<keyword evidence="2" id="KW-0479">Metal-binding</keyword>
<dbReference type="SUPFAM" id="SSF53098">
    <property type="entry name" value="Ribonuclease H-like"/>
    <property type="match status" value="1"/>
</dbReference>
<dbReference type="PANTHER" id="PTHR46481">
    <property type="entry name" value="ZINC FINGER BED DOMAIN-CONTAINING PROTEIN 4"/>
    <property type="match status" value="1"/>
</dbReference>
<evidence type="ECO:0000256" key="5">
    <source>
        <dbReference type="ARBA" id="ARBA00023015"/>
    </source>
</evidence>
<dbReference type="Pfam" id="PF05699">
    <property type="entry name" value="Dimer_Tnp_hAT"/>
    <property type="match status" value="1"/>
</dbReference>
<dbReference type="Pfam" id="PF02892">
    <property type="entry name" value="zf-BED"/>
    <property type="match status" value="1"/>
</dbReference>
<dbReference type="PROSITE" id="PS50808">
    <property type="entry name" value="ZF_BED"/>
    <property type="match status" value="1"/>
</dbReference>
<dbReference type="InterPro" id="IPR008906">
    <property type="entry name" value="HATC_C_dom"/>
</dbReference>
<evidence type="ECO:0000256" key="7">
    <source>
        <dbReference type="ARBA" id="ARBA00023163"/>
    </source>
</evidence>
<protein>
    <recommendedName>
        <fullName evidence="10">BED-type domain-containing protein</fullName>
    </recommendedName>
</protein>
<feature type="domain" description="BED-type" evidence="10">
    <location>
        <begin position="24"/>
        <end position="63"/>
    </location>
</feature>
<dbReference type="PANTHER" id="PTHR46481:SF10">
    <property type="entry name" value="ZINC FINGER BED DOMAIN-CONTAINING PROTEIN 39"/>
    <property type="match status" value="1"/>
</dbReference>
<evidence type="ECO:0000256" key="6">
    <source>
        <dbReference type="ARBA" id="ARBA00023125"/>
    </source>
</evidence>
<sequence length="652" mass="73707">MSANSAIIKFAYRNHQEFISAARKKKHRADCKFCKATISETCGTTSNFVRHLQRNHTSRLQEYRQGLQQGDSQPMIDDVFQQRPLQVQVYNASSSRQQAINQAIIHDLIIGCCLPISIVENEHFRHFLHTMDERYTPISRTTITSKQIPQLVMRVKECIKSSLVDQKSISVTADIWSDRTMRSYLGVTAHVLNSSTSGYTLNAYLLNCRRFKWRHSSENISAAFDEILDDYNISDKVDFIITDNAANMKKAFKVIMADHSDDSEDEEDMVGEQLDTDFLLGSRQRLSCFAHSLQLVIGDGMKEVKVMSRAISKMAELASLLHSSTVFKDRFEAVFGSGKSILVSNVTRWNSQFRQIQAVIELDHTALTQMCSVDFENVVLSSREWAQCRELTQIFGPFAEATELTEGDKIVTISMVVPTVLELHSHLTEMDSEKRLCRPLTRALKASLKRRFAGIFVGLRMAEDHGLDLPFGHDIYMLGAMLDPQFGMNWVEMDVRTSGSATTIQNTKKELQKSLTDSLITQAKKVDLDICEEPTEPTQDSPPNAKIPRLLAKNSQKEQFHPWISSNEVNTYLEDIQSCPAEQDALVFWLKNKDKYRHLHALAVKVLSVPASSAPVERVFSAGGLIMRPHRASLGAEMLSSLIFLKCNKTLL</sequence>
<dbReference type="InterPro" id="IPR012337">
    <property type="entry name" value="RNaseH-like_sf"/>
</dbReference>
<organism evidence="11 12">
    <name type="scientific">Labeo rohita</name>
    <name type="common">Indian major carp</name>
    <name type="synonym">Cyprinus rohita</name>
    <dbReference type="NCBI Taxonomy" id="84645"/>
    <lineage>
        <taxon>Eukaryota</taxon>
        <taxon>Metazoa</taxon>
        <taxon>Chordata</taxon>
        <taxon>Craniata</taxon>
        <taxon>Vertebrata</taxon>
        <taxon>Euteleostomi</taxon>
        <taxon>Actinopterygii</taxon>
        <taxon>Neopterygii</taxon>
        <taxon>Teleostei</taxon>
        <taxon>Ostariophysi</taxon>
        <taxon>Cypriniformes</taxon>
        <taxon>Cyprinidae</taxon>
        <taxon>Labeoninae</taxon>
        <taxon>Labeonini</taxon>
        <taxon>Labeo</taxon>
    </lineage>
</organism>
<keyword evidence="8" id="KW-0539">Nucleus</keyword>
<evidence type="ECO:0000313" key="11">
    <source>
        <dbReference type="EMBL" id="KAI2665192.1"/>
    </source>
</evidence>
<evidence type="ECO:0000259" key="10">
    <source>
        <dbReference type="PROSITE" id="PS50808"/>
    </source>
</evidence>
<dbReference type="InterPro" id="IPR052035">
    <property type="entry name" value="ZnF_BED_domain_contain"/>
</dbReference>
<name>A0ABQ8MQT4_LABRO</name>
<evidence type="ECO:0000256" key="1">
    <source>
        <dbReference type="ARBA" id="ARBA00004123"/>
    </source>
</evidence>
<dbReference type="InterPro" id="IPR003656">
    <property type="entry name" value="Znf_BED"/>
</dbReference>
<dbReference type="EMBL" id="JACTAM010000004">
    <property type="protein sequence ID" value="KAI2665192.1"/>
    <property type="molecule type" value="Genomic_DNA"/>
</dbReference>
<reference evidence="11 12" key="1">
    <citation type="submission" date="2022-01" db="EMBL/GenBank/DDBJ databases">
        <title>A high-quality chromosome-level genome assembly of rohu carp, Labeo rohita.</title>
        <authorList>
            <person name="Arick M.A. II"/>
            <person name="Hsu C.-Y."/>
            <person name="Magbanua Z."/>
            <person name="Pechanova O."/>
            <person name="Grover C."/>
            <person name="Miller E."/>
            <person name="Thrash A."/>
            <person name="Ezzel L."/>
            <person name="Alam S."/>
            <person name="Benzie J."/>
            <person name="Hamilton M."/>
            <person name="Karsi A."/>
            <person name="Lawrence M.L."/>
            <person name="Peterson D.G."/>
        </authorList>
    </citation>
    <scope>NUCLEOTIDE SEQUENCE [LARGE SCALE GENOMIC DNA]</scope>
    <source>
        <strain evidence="12">BAU-BD-2019</strain>
        <tissue evidence="11">Blood</tissue>
    </source>
</reference>
<evidence type="ECO:0000256" key="2">
    <source>
        <dbReference type="ARBA" id="ARBA00022723"/>
    </source>
</evidence>
<accession>A0ABQ8MQT4</accession>
<evidence type="ECO:0000256" key="4">
    <source>
        <dbReference type="ARBA" id="ARBA00022833"/>
    </source>
</evidence>
<evidence type="ECO:0000256" key="9">
    <source>
        <dbReference type="PROSITE-ProRule" id="PRU00027"/>
    </source>
</evidence>
<comment type="subcellular location">
    <subcellularLocation>
        <location evidence="1">Nucleus</location>
    </subcellularLocation>
</comment>